<evidence type="ECO:0000313" key="5">
    <source>
        <dbReference type="Proteomes" id="UP000013923"/>
    </source>
</evidence>
<dbReference type="RefSeq" id="YP_214504.1">
    <property type="nucleotide sequence ID" value="NC_006883.2"/>
</dbReference>
<keyword evidence="4" id="KW-1185">Reference proteome</keyword>
<evidence type="ECO:0000313" key="3">
    <source>
        <dbReference type="EMBL" id="ACY76153.1"/>
    </source>
</evidence>
<keyword evidence="1" id="KW-1133">Transmembrane helix</keyword>
<dbReference type="Proteomes" id="UP000013923">
    <property type="component" value="Genome"/>
</dbReference>
<evidence type="ECO:0000313" key="2">
    <source>
        <dbReference type="EMBL" id="AAX44650.1"/>
    </source>
</evidence>
<dbReference type="Gene3D" id="1.10.3460.10">
    <property type="entry name" value="Chlorophyll a/b binding protein domain"/>
    <property type="match status" value="1"/>
</dbReference>
<protein>
    <submittedName>
        <fullName evidence="2">High light inducible protein</fullName>
    </submittedName>
    <submittedName>
        <fullName evidence="3">Hli02</fullName>
    </submittedName>
</protein>
<proteinExistence type="predicted"/>
<dbReference type="EMBL" id="GU071092">
    <property type="protein sequence ID" value="ACY76153.1"/>
    <property type="molecule type" value="Genomic_DNA"/>
</dbReference>
<reference evidence="2 4" key="1">
    <citation type="journal article" date="2005" name="PLoS Biol.">
        <title>Three Prochlorococcus cyanophage genomes: signature features and ecological interpretations.</title>
        <authorList>
            <person name="Sullivan M.B."/>
            <person name="Coleman M.L."/>
            <person name="Weigele P."/>
            <person name="Rohwer F."/>
            <person name="Chisholm S.W."/>
        </authorList>
    </citation>
    <scope>NUCLEOTIDE SEQUENCE</scope>
</reference>
<name>Q58M82_BPPRM</name>
<organismHost>
    <name type="scientific">Prochlorococcus</name>
    <dbReference type="NCBI Taxonomy" id="1218"/>
</organismHost>
<reference evidence="3 5" key="2">
    <citation type="submission" date="2009-10" db="EMBL/GenBank/DDBJ databases">
        <title>The Genome Sequence of Prochlorococcus phage P-SSM2.</title>
        <authorList>
            <consortium name="The Broad Institute Genome Sequencing Platform"/>
            <person name="Henn M.R."/>
            <person name="Sullivan M.S."/>
            <person name="Osburne M.S."/>
            <person name="Levin J."/>
            <person name="Malboeuf C."/>
            <person name="Casali M."/>
            <person name="Russ C."/>
            <person name="Lennon N."/>
            <person name="Chapman S.B."/>
            <person name="Erlich R."/>
            <person name="Young S.K."/>
            <person name="Koehrsen M."/>
            <person name="Yandava C."/>
            <person name="Zeng Q."/>
            <person name="Alvarado L."/>
            <person name="Anderson S."/>
            <person name="Berlin A."/>
            <person name="Borenstein D."/>
            <person name="Chen Z."/>
            <person name="Engels R."/>
            <person name="Freedman E."/>
            <person name="Gellesch M."/>
            <person name="Goldberg J."/>
            <person name="Green L."/>
            <person name="Griggs A."/>
            <person name="Gujja S."/>
            <person name="Heilman E.R."/>
            <person name="Heiman D."/>
            <person name="Hepburn T."/>
            <person name="Howarth C."/>
            <person name="Jen D."/>
            <person name="Larson L."/>
            <person name="Lewis B."/>
            <person name="Mehta T."/>
            <person name="Park D."/>
            <person name="Pearson M."/>
            <person name="Richards J."/>
            <person name="Rizzolo K."/>
            <person name="Roberts A."/>
            <person name="Ryan E."/>
            <person name="Saif S."/>
            <person name="Shea T."/>
            <person name="Shenoy N."/>
            <person name="Sisk P."/>
            <person name="Stolte C."/>
            <person name="Sykes S."/>
            <person name="Walk T."/>
            <person name="White J."/>
            <person name="Yu Q."/>
            <person name="Coleman M.L."/>
            <person name="Huang K.H."/>
            <person name="Weigele P.R."/>
            <person name="DeFrancesco A.S."/>
            <person name="Kern S.E."/>
            <person name="Thompson L.R."/>
            <person name="Fu R."/>
            <person name="Hombeck B."/>
            <person name="Chisholm S.W."/>
            <person name="Haas B."/>
            <person name="Nusbaum C."/>
            <person name="Birren B."/>
        </authorList>
    </citation>
    <scope>NUCLEOTIDE SEQUENCE [LARGE SCALE GENOMIC DNA]</scope>
    <source>
        <strain evidence="3">P-SSM2</strain>
    </source>
</reference>
<reference evidence="2 4" key="3">
    <citation type="journal article" date="2010" name="Environ. Microbiol.">
        <title>Genomic analysis of oceanic cyanobacterial myoviruses compared with T4-like myoviruses from diverse hosts and environments.</title>
        <authorList>
            <person name="Sullivan M.B."/>
            <person name="Huang K.H."/>
            <person name="Ignacio-Espinoza J.C."/>
            <person name="Berlin A.M."/>
            <person name="Kelly L."/>
            <person name="Weigele P.R."/>
            <person name="DeFrancesco A.S."/>
            <person name="Kern S.E."/>
            <person name="Thompson L.R."/>
            <person name="Young S."/>
            <person name="Yandava C."/>
            <person name="Fu R."/>
            <person name="Krastins B."/>
            <person name="Chase M."/>
            <person name="Sarracino D."/>
            <person name="Osburne M.S."/>
            <person name="Henn M.R."/>
            <person name="Chisholm S.W."/>
        </authorList>
    </citation>
    <scope>NUCLEOTIDE SEQUENCE [LARGE SCALE GENOMIC DNA]</scope>
</reference>
<dbReference type="KEGG" id="vg:3294450"/>
<gene>
    <name evidence="2" type="primary">hli03</name>
    <name evidence="3" type="ORF">PCMG_00277</name>
    <name evidence="2" type="ORF">PSSM2_273</name>
</gene>
<feature type="transmembrane region" description="Helical" evidence="1">
    <location>
        <begin position="12"/>
        <end position="33"/>
    </location>
</feature>
<dbReference type="Proteomes" id="UP000000991">
    <property type="component" value="Segment"/>
</dbReference>
<dbReference type="SUPFAM" id="SSF103511">
    <property type="entry name" value="Chlorophyll a-b binding protein"/>
    <property type="match status" value="1"/>
</dbReference>
<sequence length="37" mass="4229">MNYWKNAEQINGRLAMMGFFAAVINYGFTGWVIPGIF</sequence>
<evidence type="ECO:0000313" key="4">
    <source>
        <dbReference type="Proteomes" id="UP000000991"/>
    </source>
</evidence>
<accession>Q58M82</accession>
<dbReference type="OrthoDB" id="28312at10239"/>
<keyword evidence="1" id="KW-0812">Transmembrane</keyword>
<organism evidence="2 4">
    <name type="scientific">Prochlorococcus phage P-SSM2</name>
    <dbReference type="NCBI Taxonomy" id="268746"/>
    <lineage>
        <taxon>Viruses</taxon>
        <taxon>Duplodnaviria</taxon>
        <taxon>Heunggongvirae</taxon>
        <taxon>Uroviricota</taxon>
        <taxon>Caudoviricetes</taxon>
        <taxon>Pantevenvirales</taxon>
        <taxon>Kyanoviridae</taxon>
        <taxon>Salacisavirus</taxon>
        <taxon>Salacisavirus pssm2</taxon>
    </lineage>
</organism>
<dbReference type="EMBL" id="AY939844">
    <property type="protein sequence ID" value="AAX44650.1"/>
    <property type="molecule type" value="Genomic_DNA"/>
</dbReference>
<evidence type="ECO:0000256" key="1">
    <source>
        <dbReference type="SAM" id="Phobius"/>
    </source>
</evidence>
<dbReference type="GeneID" id="3294450"/>
<keyword evidence="1" id="KW-0472">Membrane</keyword>